<dbReference type="AlphaFoldDB" id="A0A0F9LNZ8"/>
<name>A0A0F9LNZ8_9ZZZZ</name>
<protein>
    <submittedName>
        <fullName evidence="1">Uncharacterized protein</fullName>
    </submittedName>
</protein>
<gene>
    <name evidence="1" type="ORF">LCGC14_1191560</name>
</gene>
<dbReference type="EMBL" id="LAZR01006052">
    <property type="protein sequence ID" value="KKM95118.1"/>
    <property type="molecule type" value="Genomic_DNA"/>
</dbReference>
<evidence type="ECO:0000313" key="1">
    <source>
        <dbReference type="EMBL" id="KKM95118.1"/>
    </source>
</evidence>
<comment type="caution">
    <text evidence="1">The sequence shown here is derived from an EMBL/GenBank/DDBJ whole genome shotgun (WGS) entry which is preliminary data.</text>
</comment>
<accession>A0A0F9LNZ8</accession>
<proteinExistence type="predicted"/>
<organism evidence="1">
    <name type="scientific">marine sediment metagenome</name>
    <dbReference type="NCBI Taxonomy" id="412755"/>
    <lineage>
        <taxon>unclassified sequences</taxon>
        <taxon>metagenomes</taxon>
        <taxon>ecological metagenomes</taxon>
    </lineage>
</organism>
<sequence>MTLIICENITCKHNRVNNPMQKITICHNQQIRMNKLGFCKSKEKRGAQ</sequence>
<reference evidence="1" key="1">
    <citation type="journal article" date="2015" name="Nature">
        <title>Complex archaea that bridge the gap between prokaryotes and eukaryotes.</title>
        <authorList>
            <person name="Spang A."/>
            <person name="Saw J.H."/>
            <person name="Jorgensen S.L."/>
            <person name="Zaremba-Niedzwiedzka K."/>
            <person name="Martijn J."/>
            <person name="Lind A.E."/>
            <person name="van Eijk R."/>
            <person name="Schleper C."/>
            <person name="Guy L."/>
            <person name="Ettema T.J."/>
        </authorList>
    </citation>
    <scope>NUCLEOTIDE SEQUENCE</scope>
</reference>